<dbReference type="InterPro" id="IPR010994">
    <property type="entry name" value="RuvA_2-like"/>
</dbReference>
<keyword evidence="6 7" id="KW-0742">SOS response</keyword>
<dbReference type="InterPro" id="IPR001943">
    <property type="entry name" value="UVR_dom"/>
</dbReference>
<keyword evidence="2 7" id="KW-0227">DNA damage</keyword>
<dbReference type="GO" id="GO:0009432">
    <property type="term" value="P:SOS response"/>
    <property type="evidence" value="ECO:0007669"/>
    <property type="project" value="UniProtKB-UniRule"/>
</dbReference>
<evidence type="ECO:0000256" key="7">
    <source>
        <dbReference type="HAMAP-Rule" id="MF_00203"/>
    </source>
</evidence>
<dbReference type="HOGENOM" id="CLU_014841_3_2_7"/>
<dbReference type="PROSITE" id="PS50165">
    <property type="entry name" value="UVRC"/>
    <property type="match status" value="1"/>
</dbReference>
<comment type="similarity">
    <text evidence="7">Belongs to the UvrC family.</text>
</comment>
<dbReference type="GO" id="GO:0009380">
    <property type="term" value="C:excinuclease repair complex"/>
    <property type="evidence" value="ECO:0007669"/>
    <property type="project" value="InterPro"/>
</dbReference>
<dbReference type="HAMAP" id="MF_00203">
    <property type="entry name" value="UvrC"/>
    <property type="match status" value="1"/>
</dbReference>
<proteinExistence type="inferred from homology"/>
<keyword evidence="13" id="KW-1185">Reference proteome</keyword>
<evidence type="ECO:0000259" key="10">
    <source>
        <dbReference type="PROSITE" id="PS50164"/>
    </source>
</evidence>
<feature type="domain" description="UvrC family homology region profile" evidence="11">
    <location>
        <begin position="261"/>
        <end position="472"/>
    </location>
</feature>
<dbReference type="InterPro" id="IPR036876">
    <property type="entry name" value="UVR_dom_sf"/>
</dbReference>
<dbReference type="GO" id="GO:0003677">
    <property type="term" value="F:DNA binding"/>
    <property type="evidence" value="ECO:0007669"/>
    <property type="project" value="UniProtKB-UniRule"/>
</dbReference>
<feature type="domain" description="UVR" evidence="9">
    <location>
        <begin position="203"/>
        <end position="238"/>
    </location>
</feature>
<dbReference type="KEGG" id="dti:Desti_5621"/>
<dbReference type="InterPro" id="IPR038476">
    <property type="entry name" value="UvrC_RNase_H_dom_sf"/>
</dbReference>
<evidence type="ECO:0000313" key="13">
    <source>
        <dbReference type="Proteomes" id="UP000006055"/>
    </source>
</evidence>
<comment type="function">
    <text evidence="7">The UvrABC repair system catalyzes the recognition and processing of DNA lesions. UvrC both incises the 5' and 3' sides of the lesion. The N-terminal half is responsible for the 3' incision and the C-terminal half is responsible for the 5' incision.</text>
</comment>
<dbReference type="Gene3D" id="1.10.150.20">
    <property type="entry name" value="5' to 3' exonuclease, C-terminal subdomain"/>
    <property type="match status" value="1"/>
</dbReference>
<dbReference type="InterPro" id="IPR004791">
    <property type="entry name" value="UvrC"/>
</dbReference>
<comment type="subcellular location">
    <subcellularLocation>
        <location evidence="7">Cytoplasm</location>
    </subcellularLocation>
</comment>
<evidence type="ECO:0000256" key="2">
    <source>
        <dbReference type="ARBA" id="ARBA00022763"/>
    </source>
</evidence>
<dbReference type="InterPro" id="IPR001162">
    <property type="entry name" value="UvrC_RNase_H_dom"/>
</dbReference>
<dbReference type="Gene3D" id="3.40.1440.10">
    <property type="entry name" value="GIY-YIG endonuclease"/>
    <property type="match status" value="1"/>
</dbReference>
<feature type="coiled-coil region" evidence="8">
    <location>
        <begin position="53"/>
        <end position="80"/>
    </location>
</feature>
<dbReference type="EMBL" id="CP003360">
    <property type="protein sequence ID" value="AFM28201.1"/>
    <property type="molecule type" value="Genomic_DNA"/>
</dbReference>
<dbReference type="CDD" id="cd10434">
    <property type="entry name" value="GIY-YIG_UvrC_Cho"/>
    <property type="match status" value="1"/>
</dbReference>
<protein>
    <recommendedName>
        <fullName evidence="7">UvrABC system protein C</fullName>
        <shortName evidence="7">Protein UvrC</shortName>
    </recommendedName>
    <alternativeName>
        <fullName evidence="7">Excinuclease ABC subunit C</fullName>
    </alternativeName>
</protein>
<dbReference type="PANTHER" id="PTHR30562:SF1">
    <property type="entry name" value="UVRABC SYSTEM PROTEIN C"/>
    <property type="match status" value="1"/>
</dbReference>
<dbReference type="FunFam" id="3.40.1440.10:FF:000001">
    <property type="entry name" value="UvrABC system protein C"/>
    <property type="match status" value="1"/>
</dbReference>
<reference evidence="13" key="1">
    <citation type="submission" date="2012-06" db="EMBL/GenBank/DDBJ databases">
        <title>Complete sequence of chromosome of Desulfomonile tiedjei DSM 6799.</title>
        <authorList>
            <person name="Lucas S."/>
            <person name="Copeland A."/>
            <person name="Lapidus A."/>
            <person name="Glavina del Rio T."/>
            <person name="Dalin E."/>
            <person name="Tice H."/>
            <person name="Bruce D."/>
            <person name="Goodwin L."/>
            <person name="Pitluck S."/>
            <person name="Peters L."/>
            <person name="Ovchinnikova G."/>
            <person name="Zeytun A."/>
            <person name="Lu M."/>
            <person name="Kyrpides N."/>
            <person name="Mavromatis K."/>
            <person name="Ivanova N."/>
            <person name="Brettin T."/>
            <person name="Detter J.C."/>
            <person name="Han C."/>
            <person name="Larimer F."/>
            <person name="Land M."/>
            <person name="Hauser L."/>
            <person name="Markowitz V."/>
            <person name="Cheng J.-F."/>
            <person name="Hugenholtz P."/>
            <person name="Woyke T."/>
            <person name="Wu D."/>
            <person name="Spring S."/>
            <person name="Schroeder M."/>
            <person name="Brambilla E."/>
            <person name="Klenk H.-P."/>
            <person name="Eisen J.A."/>
        </authorList>
    </citation>
    <scope>NUCLEOTIDE SEQUENCE [LARGE SCALE GENOMIC DNA]</scope>
    <source>
        <strain evidence="13">ATCC 49306 / DSM 6799 / DCB-1</strain>
    </source>
</reference>
<dbReference type="InterPro" id="IPR050066">
    <property type="entry name" value="UvrABC_protein_C"/>
</dbReference>
<dbReference type="GO" id="GO:0005737">
    <property type="term" value="C:cytoplasm"/>
    <property type="evidence" value="ECO:0007669"/>
    <property type="project" value="UniProtKB-SubCell"/>
</dbReference>
<keyword evidence="5 7" id="KW-0234">DNA repair</keyword>
<dbReference type="Pfam" id="PF01541">
    <property type="entry name" value="GIY-YIG"/>
    <property type="match status" value="1"/>
</dbReference>
<evidence type="ECO:0000256" key="1">
    <source>
        <dbReference type="ARBA" id="ARBA00022490"/>
    </source>
</evidence>
<dbReference type="InterPro" id="IPR047296">
    <property type="entry name" value="GIY-YIG_UvrC_Cho"/>
</dbReference>
<dbReference type="SUPFAM" id="SSF46600">
    <property type="entry name" value="C-terminal UvrC-binding domain of UvrB"/>
    <property type="match status" value="1"/>
</dbReference>
<dbReference type="STRING" id="706587.Desti_5621"/>
<comment type="subunit">
    <text evidence="7">Interacts with UvrB in an incision complex.</text>
</comment>
<dbReference type="PANTHER" id="PTHR30562">
    <property type="entry name" value="UVRC/OXIDOREDUCTASE"/>
    <property type="match status" value="1"/>
</dbReference>
<dbReference type="OrthoDB" id="9804933at2"/>
<dbReference type="SMART" id="SM00465">
    <property type="entry name" value="GIYc"/>
    <property type="match status" value="1"/>
</dbReference>
<evidence type="ECO:0000259" key="11">
    <source>
        <dbReference type="PROSITE" id="PS50165"/>
    </source>
</evidence>
<dbReference type="eggNOG" id="COG0322">
    <property type="taxonomic scope" value="Bacteria"/>
</dbReference>
<evidence type="ECO:0000259" key="9">
    <source>
        <dbReference type="PROSITE" id="PS50151"/>
    </source>
</evidence>
<dbReference type="InterPro" id="IPR000305">
    <property type="entry name" value="GIY-YIG_endonuc"/>
</dbReference>
<dbReference type="PATRIC" id="fig|706587.4.peg.6338"/>
<dbReference type="InterPro" id="IPR035901">
    <property type="entry name" value="GIY-YIG_endonuc_sf"/>
</dbReference>
<keyword evidence="3 7" id="KW-0228">DNA excision</keyword>
<dbReference type="GO" id="GO:0006289">
    <property type="term" value="P:nucleotide-excision repair"/>
    <property type="evidence" value="ECO:0007669"/>
    <property type="project" value="UniProtKB-UniRule"/>
</dbReference>
<keyword evidence="8" id="KW-0175">Coiled coil</keyword>
<dbReference type="Pfam" id="PF08459">
    <property type="entry name" value="UvrC_RNaseH_dom"/>
    <property type="match status" value="1"/>
</dbReference>
<dbReference type="PROSITE" id="PS50164">
    <property type="entry name" value="GIY_YIG"/>
    <property type="match status" value="1"/>
</dbReference>
<dbReference type="Gene3D" id="4.10.860.10">
    <property type="entry name" value="UVR domain"/>
    <property type="match status" value="1"/>
</dbReference>
<accession>I4CF60</accession>
<keyword evidence="4 7" id="KW-0267">Excision nuclease</keyword>
<dbReference type="Pfam" id="PF14520">
    <property type="entry name" value="HHH_5"/>
    <property type="match status" value="1"/>
</dbReference>
<dbReference type="AlphaFoldDB" id="I4CF60"/>
<evidence type="ECO:0000256" key="5">
    <source>
        <dbReference type="ARBA" id="ARBA00023204"/>
    </source>
</evidence>
<evidence type="ECO:0000313" key="12">
    <source>
        <dbReference type="EMBL" id="AFM28201.1"/>
    </source>
</evidence>
<keyword evidence="1 7" id="KW-0963">Cytoplasm</keyword>
<evidence type="ECO:0000256" key="4">
    <source>
        <dbReference type="ARBA" id="ARBA00022881"/>
    </source>
</evidence>
<evidence type="ECO:0000256" key="3">
    <source>
        <dbReference type="ARBA" id="ARBA00022769"/>
    </source>
</evidence>
<dbReference type="Gene3D" id="3.30.420.340">
    <property type="entry name" value="UvrC, RNAse H endonuclease domain"/>
    <property type="match status" value="1"/>
</dbReference>
<dbReference type="GO" id="GO:0009381">
    <property type="term" value="F:excinuclease ABC activity"/>
    <property type="evidence" value="ECO:0007669"/>
    <property type="project" value="UniProtKB-UniRule"/>
</dbReference>
<organism evidence="12 13">
    <name type="scientific">Desulfomonile tiedjei (strain ATCC 49306 / DSM 6799 / DCB-1)</name>
    <dbReference type="NCBI Taxonomy" id="706587"/>
    <lineage>
        <taxon>Bacteria</taxon>
        <taxon>Pseudomonadati</taxon>
        <taxon>Thermodesulfobacteriota</taxon>
        <taxon>Desulfomonilia</taxon>
        <taxon>Desulfomonilales</taxon>
        <taxon>Desulfomonilaceae</taxon>
        <taxon>Desulfomonile</taxon>
    </lineage>
</organism>
<evidence type="ECO:0000256" key="6">
    <source>
        <dbReference type="ARBA" id="ARBA00023236"/>
    </source>
</evidence>
<gene>
    <name evidence="7" type="primary">uvrC</name>
    <name evidence="12" type="ordered locus">Desti_5621</name>
</gene>
<dbReference type="Pfam" id="PF02151">
    <property type="entry name" value="UVR"/>
    <property type="match status" value="1"/>
</dbReference>
<feature type="domain" description="GIY-YIG" evidence="10">
    <location>
        <begin position="13"/>
        <end position="91"/>
    </location>
</feature>
<sequence length="609" mass="68882">MPITEDHLKNLPSSPGVYLMMDHKGKVLYVGKAANLKNRVKSYFNGTDERPSIQFLMARVDEIRTILTETEKEALILENNLIKEHRPKYNVDLRDDKSFFSLRLNIAHQFPRLTLIRTQKVKPDGARYFGPYSSARDARVTLRFIQRLFPLRQCTERQIATCSRPCLNCQMGRCLCPCSGKVDPQEYRRMVDQVVLLLQGRSEDLLRKLRTQMETAARELRFEEAARVRDRLASIERTLEAQNVSFFHLKDQDVFALLEHENSLFVVEVLSFRKGNLLSEESFLIRNPALEAEQVLSSALKQYYAAGTFVPKEILLSRPIDQPEPIEAWLSELRGSKVALKMPQRGQGTKLVMLAIKNAHAALTREKQKITAEASLESIASRLHLPGPPRLIEAYDISNISGSLPVGVKIAFRDGKPDKSGYRKYKMRGFEDQDDPGMIYQTISRRVKHREEEPLPDLLLIDGGKSQLNAAEIALKENLGSVYPALAAIAKGRAEGEEDRIYTPNRKNPVQFPRGDSGLMLLMRARDEAHRFAHAFHTKSRKADVIRSELDAVPGIGPKKRTALLKAFASVQDLLAASDEQIAAVPGINSTDVVRIREFFQSREIGLSV</sequence>
<dbReference type="SUPFAM" id="SSF82771">
    <property type="entry name" value="GIY-YIG endonuclease"/>
    <property type="match status" value="1"/>
</dbReference>
<dbReference type="PROSITE" id="PS50151">
    <property type="entry name" value="UVR"/>
    <property type="match status" value="1"/>
</dbReference>
<dbReference type="Pfam" id="PF22920">
    <property type="entry name" value="UvrC_RNaseH"/>
    <property type="match status" value="1"/>
</dbReference>
<dbReference type="SUPFAM" id="SSF47781">
    <property type="entry name" value="RuvA domain 2-like"/>
    <property type="match status" value="1"/>
</dbReference>
<dbReference type="NCBIfam" id="TIGR00194">
    <property type="entry name" value="uvrC"/>
    <property type="match status" value="1"/>
</dbReference>
<dbReference type="Proteomes" id="UP000006055">
    <property type="component" value="Chromosome"/>
</dbReference>
<evidence type="ECO:0000256" key="8">
    <source>
        <dbReference type="SAM" id="Coils"/>
    </source>
</evidence>
<name>I4CF60_DESTA</name>
<dbReference type="RefSeq" id="WP_014813278.1">
    <property type="nucleotide sequence ID" value="NC_018025.1"/>
</dbReference>